<organism evidence="1 2">
    <name type="scientific">Sphingobacterium mizutaii NBRC 14946 = DSM 11724</name>
    <dbReference type="NCBI Taxonomy" id="1220576"/>
    <lineage>
        <taxon>Bacteria</taxon>
        <taxon>Pseudomonadati</taxon>
        <taxon>Bacteroidota</taxon>
        <taxon>Sphingobacteriia</taxon>
        <taxon>Sphingobacteriales</taxon>
        <taxon>Sphingobacteriaceae</taxon>
        <taxon>Sphingobacterium</taxon>
    </lineage>
</organism>
<dbReference type="Proteomes" id="UP000321676">
    <property type="component" value="Unassembled WGS sequence"/>
</dbReference>
<evidence type="ECO:0000313" key="1">
    <source>
        <dbReference type="EMBL" id="GEM70031.1"/>
    </source>
</evidence>
<protein>
    <recommendedName>
        <fullName evidence="3">Lipoprotein</fullName>
    </recommendedName>
</protein>
<dbReference type="PROSITE" id="PS51257">
    <property type="entry name" value="PROKAR_LIPOPROTEIN"/>
    <property type="match status" value="1"/>
</dbReference>
<evidence type="ECO:0000313" key="2">
    <source>
        <dbReference type="Proteomes" id="UP000321676"/>
    </source>
</evidence>
<dbReference type="EMBL" id="BJXH01000060">
    <property type="protein sequence ID" value="GEM70031.1"/>
    <property type="molecule type" value="Genomic_DNA"/>
</dbReference>
<comment type="caution">
    <text evidence="1">The sequence shown here is derived from an EMBL/GenBank/DDBJ whole genome shotgun (WGS) entry which is preliminary data.</text>
</comment>
<accession>A0ABQ0WB76</accession>
<sequence length="219" mass="24770">MIMNRRQFSSRLFVGAFALMTLGIASCNKDKDEVTVTPVVPKTDAEILAELKEELRTSMKYNSNYKQLQYSSNLNPDFKAAKDFSESLKSIQWDHNENKYMASNLVIDKKAKLYFSVGGSYYFFENFGLKKENDLYTITAKLEDMFQITQEGTTTKPTGMGFSMSATYNVKTGKTIQILEAMANETVVMVIASVWVQDKSITKPTKSPVGKDPNDFIDF</sequence>
<gene>
    <name evidence="1" type="ORF">SMI01S_36370</name>
</gene>
<name>A0ABQ0WB76_9SPHI</name>
<keyword evidence="2" id="KW-1185">Reference proteome</keyword>
<proteinExistence type="predicted"/>
<reference evidence="1 2" key="1">
    <citation type="submission" date="2019-07" db="EMBL/GenBank/DDBJ databases">
        <title>Whole genome shotgun sequence of Sphingobacterium mizutaii NBRC 14946.</title>
        <authorList>
            <person name="Hosoyama A."/>
            <person name="Uohara A."/>
            <person name="Ohji S."/>
            <person name="Ichikawa N."/>
        </authorList>
    </citation>
    <scope>NUCLEOTIDE SEQUENCE [LARGE SCALE GENOMIC DNA]</scope>
    <source>
        <strain evidence="1 2">NBRC 14946</strain>
    </source>
</reference>
<evidence type="ECO:0008006" key="3">
    <source>
        <dbReference type="Google" id="ProtNLM"/>
    </source>
</evidence>